<sequence>MGNEKVELVTKVKPEKKQSLVEKYDISLEKLSFEYITESRNVREIERMILILRSGEEGFFPELLKHAEDRLRSLKPESQVLRVAQPILTPQMLDKEQRESLEKAMSQWMRQMHLREKDLEDGKALDLTDTIPQPEIRKITDRSKKSRSGEQSKNSQRIKSCDYSAWDKYDVDTEVNRIDLRSEQEVVRAKQVQRKMREKKLAEKEAINKLALTGTEITVLAEKEKEKGNEAFRVGDYEEALQQYSLSLEINATINGYNNRAITYIKLRKYQEAIDDCDRVLSLDCTNVKALLRRASALESLGRKEEALREFSAALKIEPNNRTAMMGVRKLSVYEGRKKVRMTIEEFNENEEGIDEKKVEDTEPSTASASSERIIEEVETSPEEKFVESKISKCEGKGVKFPEESRPMKKSNEVCFCDRAPGSSTYPKPLPHRRGEYCVPVARNEINKHQSIFTFSTSCSNYPQPSGVVIEEIPSEPCGQITKKITKNGEKKMEEDSSRTPDNFRFNVDTPYEFLCTWESLKNDSDLKLRAELLKAIGSENLESLIGSRLDGEMFSTILRCLERHFCQEENLEFVDKFLKALTDLKRFSIIKLFMSSHDKQAVKTITDFLEEHQVATTSHLRAQYITF</sequence>
<dbReference type="PROSITE" id="PS50293">
    <property type="entry name" value="TPR_REGION"/>
    <property type="match status" value="1"/>
</dbReference>
<feature type="domain" description="RNA-polymerase II-associated protein 3-like C-terminal" evidence="7">
    <location>
        <begin position="509"/>
        <end position="600"/>
    </location>
</feature>
<evidence type="ECO:0000256" key="4">
    <source>
        <dbReference type="ARBA" id="ARBA00022803"/>
    </source>
</evidence>
<feature type="region of interest" description="Disordered" evidence="6">
    <location>
        <begin position="124"/>
        <end position="157"/>
    </location>
</feature>
<dbReference type="SMART" id="SM00028">
    <property type="entry name" value="TPR"/>
    <property type="match status" value="3"/>
</dbReference>
<comment type="subcellular location">
    <subcellularLocation>
        <location evidence="1">Cytoplasm</location>
    </subcellularLocation>
</comment>
<name>A0A9R1T5H3_9HYME</name>
<evidence type="ECO:0000313" key="10">
    <source>
        <dbReference type="RefSeq" id="XP_011303068.1"/>
    </source>
</evidence>
<dbReference type="SUPFAM" id="SSF48452">
    <property type="entry name" value="TPR-like"/>
    <property type="match status" value="1"/>
</dbReference>
<dbReference type="GO" id="GO:0005739">
    <property type="term" value="C:mitochondrion"/>
    <property type="evidence" value="ECO:0007669"/>
    <property type="project" value="TreeGrafter"/>
</dbReference>
<feature type="compositionally biased region" description="Basic and acidic residues" evidence="6">
    <location>
        <begin position="135"/>
        <end position="150"/>
    </location>
</feature>
<keyword evidence="2" id="KW-0963">Cytoplasm</keyword>
<keyword evidence="8" id="KW-1185">Reference proteome</keyword>
<dbReference type="PANTHER" id="PTHR45984">
    <property type="entry name" value="RNA (RNA) POLYMERASE II ASSOCIATED PROTEIN HOMOLOG"/>
    <property type="match status" value="1"/>
</dbReference>
<dbReference type="Pfam" id="PF13877">
    <property type="entry name" value="RPAP3_C"/>
    <property type="match status" value="1"/>
</dbReference>
<dbReference type="Gene3D" id="1.25.40.10">
    <property type="entry name" value="Tetratricopeptide repeat domain"/>
    <property type="match status" value="1"/>
</dbReference>
<dbReference type="CTD" id="6674"/>
<dbReference type="OrthoDB" id="2942533at2759"/>
<feature type="repeat" description="TPR" evidence="5">
    <location>
        <begin position="254"/>
        <end position="287"/>
    </location>
</feature>
<feature type="region of interest" description="Disordered" evidence="6">
    <location>
        <begin position="352"/>
        <end position="382"/>
    </location>
</feature>
<dbReference type="GeneID" id="105266528"/>
<evidence type="ECO:0000313" key="8">
    <source>
        <dbReference type="Proteomes" id="UP000694866"/>
    </source>
</evidence>
<organism evidence="8 9">
    <name type="scientific">Fopius arisanus</name>
    <dbReference type="NCBI Taxonomy" id="64838"/>
    <lineage>
        <taxon>Eukaryota</taxon>
        <taxon>Metazoa</taxon>
        <taxon>Ecdysozoa</taxon>
        <taxon>Arthropoda</taxon>
        <taxon>Hexapoda</taxon>
        <taxon>Insecta</taxon>
        <taxon>Pterygota</taxon>
        <taxon>Neoptera</taxon>
        <taxon>Endopterygota</taxon>
        <taxon>Hymenoptera</taxon>
        <taxon>Apocrita</taxon>
        <taxon>Ichneumonoidea</taxon>
        <taxon>Braconidae</taxon>
        <taxon>Opiinae</taxon>
        <taxon>Fopius</taxon>
    </lineage>
</organism>
<dbReference type="InterPro" id="IPR025986">
    <property type="entry name" value="RPAP3-like_C"/>
</dbReference>
<evidence type="ECO:0000256" key="1">
    <source>
        <dbReference type="ARBA" id="ARBA00004496"/>
    </source>
</evidence>
<evidence type="ECO:0000313" key="9">
    <source>
        <dbReference type="RefSeq" id="XP_011303067.1"/>
    </source>
</evidence>
<evidence type="ECO:0000256" key="5">
    <source>
        <dbReference type="PROSITE-ProRule" id="PRU00339"/>
    </source>
</evidence>
<feature type="repeat" description="TPR" evidence="5">
    <location>
        <begin position="288"/>
        <end position="321"/>
    </location>
</feature>
<evidence type="ECO:0000256" key="3">
    <source>
        <dbReference type="ARBA" id="ARBA00022737"/>
    </source>
</evidence>
<gene>
    <name evidence="9 10" type="primary">Spag1</name>
</gene>
<proteinExistence type="predicted"/>
<dbReference type="GO" id="GO:0005829">
    <property type="term" value="C:cytosol"/>
    <property type="evidence" value="ECO:0007669"/>
    <property type="project" value="TreeGrafter"/>
</dbReference>
<dbReference type="InterPro" id="IPR013105">
    <property type="entry name" value="TPR_2"/>
</dbReference>
<protein>
    <submittedName>
        <fullName evidence="9 10">Sperm-associated antigen 1</fullName>
    </submittedName>
</protein>
<dbReference type="Pfam" id="PF00515">
    <property type="entry name" value="TPR_1"/>
    <property type="match status" value="1"/>
</dbReference>
<dbReference type="InterPro" id="IPR019734">
    <property type="entry name" value="TPR_rpt"/>
</dbReference>
<reference evidence="9 10" key="1">
    <citation type="submission" date="2025-04" db="UniProtKB">
        <authorList>
            <consortium name="RefSeq"/>
        </authorList>
    </citation>
    <scope>IDENTIFICATION</scope>
    <source>
        <strain evidence="9 10">USDA-PBARC FA_bdor</strain>
        <tissue evidence="9 10">Whole organism</tissue>
    </source>
</reference>
<dbReference type="RefSeq" id="XP_011303067.1">
    <property type="nucleotide sequence ID" value="XM_011304765.1"/>
</dbReference>
<dbReference type="Pfam" id="PF07719">
    <property type="entry name" value="TPR_2"/>
    <property type="match status" value="1"/>
</dbReference>
<dbReference type="GO" id="GO:0006626">
    <property type="term" value="P:protein targeting to mitochondrion"/>
    <property type="evidence" value="ECO:0007669"/>
    <property type="project" value="TreeGrafter"/>
</dbReference>
<dbReference type="GO" id="GO:0031072">
    <property type="term" value="F:heat shock protein binding"/>
    <property type="evidence" value="ECO:0007669"/>
    <property type="project" value="TreeGrafter"/>
</dbReference>
<dbReference type="KEGG" id="fas:105266528"/>
<dbReference type="InterPro" id="IPR051982">
    <property type="entry name" value="CiliaryAsmbly_MitoImport"/>
</dbReference>
<evidence type="ECO:0000256" key="6">
    <source>
        <dbReference type="SAM" id="MobiDB-lite"/>
    </source>
</evidence>
<keyword evidence="4 5" id="KW-0802">TPR repeat</keyword>
<evidence type="ECO:0000259" key="7">
    <source>
        <dbReference type="Pfam" id="PF13877"/>
    </source>
</evidence>
<evidence type="ECO:0000256" key="2">
    <source>
        <dbReference type="ARBA" id="ARBA00022490"/>
    </source>
</evidence>
<keyword evidence="3" id="KW-0677">Repeat</keyword>
<dbReference type="PROSITE" id="PS50005">
    <property type="entry name" value="TPR"/>
    <property type="match status" value="2"/>
</dbReference>
<dbReference type="InterPro" id="IPR011990">
    <property type="entry name" value="TPR-like_helical_dom_sf"/>
</dbReference>
<dbReference type="PANTHER" id="PTHR45984:SF1">
    <property type="entry name" value="SPAG1 AXONEMAL DYNEIN ASSEMBLY FACTOR"/>
    <property type="match status" value="1"/>
</dbReference>
<dbReference type="AlphaFoldDB" id="A0A9R1T5H3"/>
<dbReference type="RefSeq" id="XP_011303068.1">
    <property type="nucleotide sequence ID" value="XM_011304766.1"/>
</dbReference>
<dbReference type="Proteomes" id="UP000694866">
    <property type="component" value="Unplaced"/>
</dbReference>
<accession>A0A9R1T5H3</accession>
<accession>A0A9R1U0F9</accession>